<comment type="catalytic activity">
    <reaction evidence="1">
        <text>2 ATP = 3',3'-c-di-AMP + 2 diphosphate</text>
        <dbReference type="Rhea" id="RHEA:35655"/>
        <dbReference type="ChEBI" id="CHEBI:30616"/>
        <dbReference type="ChEBI" id="CHEBI:33019"/>
        <dbReference type="ChEBI" id="CHEBI:71500"/>
        <dbReference type="EC" id="2.7.7.85"/>
    </reaction>
</comment>
<dbReference type="GO" id="GO:0106408">
    <property type="term" value="F:diadenylate cyclase activity"/>
    <property type="evidence" value="ECO:0007669"/>
    <property type="project" value="UniProtKB-EC"/>
</dbReference>
<dbReference type="InterPro" id="IPR036888">
    <property type="entry name" value="DNA_integrity_DisA_N_sf"/>
</dbReference>
<keyword evidence="5" id="KW-0067">ATP-binding</keyword>
<proteinExistence type="inferred from homology"/>
<dbReference type="PANTHER" id="PTHR34185">
    <property type="entry name" value="DIADENYLATE CYCLASE"/>
    <property type="match status" value="1"/>
</dbReference>
<evidence type="ECO:0000313" key="8">
    <source>
        <dbReference type="Proteomes" id="UP000809273"/>
    </source>
</evidence>
<dbReference type="Pfam" id="PF02457">
    <property type="entry name" value="DAC"/>
    <property type="match status" value="1"/>
</dbReference>
<evidence type="ECO:0000256" key="3">
    <source>
        <dbReference type="ARBA" id="ARBA00022695"/>
    </source>
</evidence>
<dbReference type="InterPro" id="IPR048544">
    <property type="entry name" value="DacZ_P"/>
</dbReference>
<keyword evidence="3" id="KW-0548">Nucleotidyltransferase</keyword>
<evidence type="ECO:0000259" key="6">
    <source>
        <dbReference type="PROSITE" id="PS51794"/>
    </source>
</evidence>
<comment type="caution">
    <text evidence="7">The sequence shown here is derived from an EMBL/GenBank/DDBJ whole genome shotgun (WGS) entry which is preliminary data.</text>
</comment>
<reference evidence="7" key="1">
    <citation type="journal article" date="2021" name="Environ. Microbiol.">
        <title>Genomic characterization of three novel Desulfobacterota classes expand the metabolic and phylogenetic diversity of the phylum.</title>
        <authorList>
            <person name="Murphy C.L."/>
            <person name="Biggerstaff J."/>
            <person name="Eichhorn A."/>
            <person name="Ewing E."/>
            <person name="Shahan R."/>
            <person name="Soriano D."/>
            <person name="Stewart S."/>
            <person name="VanMol K."/>
            <person name="Walker R."/>
            <person name="Walters P."/>
            <person name="Elshahed M.S."/>
            <person name="Youssef N.H."/>
        </authorList>
    </citation>
    <scope>NUCLEOTIDE SEQUENCE</scope>
    <source>
        <strain evidence="7">Zod_Metabat.24</strain>
    </source>
</reference>
<reference evidence="7" key="2">
    <citation type="submission" date="2021-01" db="EMBL/GenBank/DDBJ databases">
        <authorList>
            <person name="Hahn C.R."/>
            <person name="Youssef N.H."/>
            <person name="Elshahed M."/>
        </authorList>
    </citation>
    <scope>NUCLEOTIDE SEQUENCE</scope>
    <source>
        <strain evidence="7">Zod_Metabat.24</strain>
    </source>
</reference>
<sequence length="304" mass="33394">MKKKKAVSKEAKLTKVILESAFDIAEKLKVKETFVFATDQLLQDTNQFIEQMEKVDALLVVRGEKQMEQFSGRLSKVLKIPDVALSRMNQIKVAVMLALSSGLIEQGDKIVCVTGVIALGFNDTVVVIDTGIEFEIFSSANLVDISKMVRPDVFETVLKLSMELANQGREGRAVGTIFVLGDDEKVLQLSRQIIINPFKGYSEEELSIHDPELREAIKEFSVIDGAFVIRGDGVLLTAGRHLNAAVEGENLPQGLGSRHMAAAGITSLTDSIAIVISESTGSVRIFKKGNIFMEIERLSIGPWR</sequence>
<protein>
    <submittedName>
        <fullName evidence="7">Diadenylate cyclase</fullName>
    </submittedName>
</protein>
<evidence type="ECO:0000313" key="7">
    <source>
        <dbReference type="EMBL" id="MBN1572059.1"/>
    </source>
</evidence>
<evidence type="ECO:0000256" key="1">
    <source>
        <dbReference type="ARBA" id="ARBA00000877"/>
    </source>
</evidence>
<evidence type="ECO:0000256" key="2">
    <source>
        <dbReference type="ARBA" id="ARBA00022679"/>
    </source>
</evidence>
<gene>
    <name evidence="7" type="ORF">JW984_02565</name>
</gene>
<dbReference type="Proteomes" id="UP000809273">
    <property type="component" value="Unassembled WGS sequence"/>
</dbReference>
<dbReference type="GO" id="GO:0004016">
    <property type="term" value="F:adenylate cyclase activity"/>
    <property type="evidence" value="ECO:0007669"/>
    <property type="project" value="TreeGrafter"/>
</dbReference>
<dbReference type="SUPFAM" id="SSF143597">
    <property type="entry name" value="YojJ-like"/>
    <property type="match status" value="1"/>
</dbReference>
<feature type="domain" description="DAC" evidence="6">
    <location>
        <begin position="139"/>
        <end position="297"/>
    </location>
</feature>
<keyword evidence="4" id="KW-0547">Nucleotide-binding</keyword>
<accession>A0A9D8PM15</accession>
<dbReference type="HAMAP" id="MF_00840">
    <property type="entry name" value="DacZ"/>
    <property type="match status" value="1"/>
</dbReference>
<evidence type="ECO:0000256" key="4">
    <source>
        <dbReference type="ARBA" id="ARBA00022741"/>
    </source>
</evidence>
<dbReference type="PANTHER" id="PTHR34185:SF1">
    <property type="entry name" value="DIADENYLATE CYCLASE"/>
    <property type="match status" value="1"/>
</dbReference>
<dbReference type="PROSITE" id="PS51794">
    <property type="entry name" value="DAC"/>
    <property type="match status" value="1"/>
</dbReference>
<keyword evidence="2" id="KW-0808">Transferase</keyword>
<dbReference type="EMBL" id="JAFGIX010000011">
    <property type="protein sequence ID" value="MBN1572059.1"/>
    <property type="molecule type" value="Genomic_DNA"/>
</dbReference>
<dbReference type="Gene3D" id="3.40.1700.10">
    <property type="entry name" value="DNA integrity scanning protein, DisA, N-terminal domain"/>
    <property type="match status" value="1"/>
</dbReference>
<organism evidence="7 8">
    <name type="scientific">Candidatus Zymogenus saltonus</name>
    <dbReference type="NCBI Taxonomy" id="2844893"/>
    <lineage>
        <taxon>Bacteria</taxon>
        <taxon>Deltaproteobacteria</taxon>
        <taxon>Candidatus Zymogenia</taxon>
        <taxon>Candidatus Zymogeniales</taxon>
        <taxon>Candidatus Zymogenaceae</taxon>
        <taxon>Candidatus Zymogenus</taxon>
    </lineage>
</organism>
<dbReference type="InterPro" id="IPR050338">
    <property type="entry name" value="DisA"/>
</dbReference>
<dbReference type="GO" id="GO:0005524">
    <property type="term" value="F:ATP binding"/>
    <property type="evidence" value="ECO:0007669"/>
    <property type="project" value="UniProtKB-KW"/>
</dbReference>
<dbReference type="InterPro" id="IPR003390">
    <property type="entry name" value="DNA_integrity_scan_DisA_N"/>
</dbReference>
<dbReference type="Pfam" id="PF21755">
    <property type="entry name" value="DacZ_P"/>
    <property type="match status" value="1"/>
</dbReference>
<dbReference type="AlphaFoldDB" id="A0A9D8PM15"/>
<evidence type="ECO:0000256" key="5">
    <source>
        <dbReference type="ARBA" id="ARBA00022840"/>
    </source>
</evidence>
<dbReference type="InterPro" id="IPR014499">
    <property type="entry name" value="DAC_DacZ"/>
</dbReference>
<name>A0A9D8PM15_9DELT</name>